<sequence>MGCQSCPQPSFWHHTCSYSDNRHLPPSWVGRARENEGLSSSLEKTPTWQDPAAPPSGNWHFLLERTQFQAQLQAGRLVNLWDLSGPAFSGIVLL</sequence>
<reference evidence="1" key="1">
    <citation type="submission" date="2025-08" db="UniProtKB">
        <authorList>
            <consortium name="Ensembl"/>
        </authorList>
    </citation>
    <scope>IDENTIFICATION</scope>
</reference>
<reference evidence="1" key="2">
    <citation type="submission" date="2025-09" db="UniProtKB">
        <authorList>
            <consortium name="Ensembl"/>
        </authorList>
    </citation>
    <scope>IDENTIFICATION</scope>
</reference>
<keyword evidence="2" id="KW-1185">Reference proteome</keyword>
<accession>A0A8C3JBL8</accession>
<organism evidence="1 2">
    <name type="scientific">Calidris pygmaea</name>
    <name type="common">Spoon-billed sandpiper</name>
    <dbReference type="NCBI Taxonomy" id="425635"/>
    <lineage>
        <taxon>Eukaryota</taxon>
        <taxon>Metazoa</taxon>
        <taxon>Chordata</taxon>
        <taxon>Craniata</taxon>
        <taxon>Vertebrata</taxon>
        <taxon>Euteleostomi</taxon>
        <taxon>Archelosauria</taxon>
        <taxon>Archosauria</taxon>
        <taxon>Dinosauria</taxon>
        <taxon>Saurischia</taxon>
        <taxon>Theropoda</taxon>
        <taxon>Coelurosauria</taxon>
        <taxon>Aves</taxon>
        <taxon>Neognathae</taxon>
        <taxon>Neoaves</taxon>
        <taxon>Charadriiformes</taxon>
        <taxon>Scolopacidae</taxon>
        <taxon>Calidris</taxon>
    </lineage>
</organism>
<protein>
    <submittedName>
        <fullName evidence="1">Uncharacterized protein</fullName>
    </submittedName>
</protein>
<name>A0A8C3JBL8_9CHAR</name>
<evidence type="ECO:0000313" key="1">
    <source>
        <dbReference type="Ensembl" id="ENSCPGP00000005548.1"/>
    </source>
</evidence>
<dbReference type="Ensembl" id="ENSCPGT00000006119.1">
    <property type="protein sequence ID" value="ENSCPGP00000005548.1"/>
    <property type="gene ID" value="ENSCPGG00000004004.1"/>
</dbReference>
<dbReference type="AlphaFoldDB" id="A0A8C3JBL8"/>
<proteinExistence type="predicted"/>
<evidence type="ECO:0000313" key="2">
    <source>
        <dbReference type="Proteomes" id="UP000694419"/>
    </source>
</evidence>
<dbReference type="Proteomes" id="UP000694419">
    <property type="component" value="Unplaced"/>
</dbReference>